<sequence>MSASTPYAISKSAFEHIKYDEPCNFTPRVITQILRDSRFHIDQDSSSQRLVQCLDDSHGTEERVKNRRKVTAISQNIHNANDLFLNWFYGGSIGDGLRMEKSDSDKMFSFKAVVVSYPDQMHLIPRNSENKTILLMREAGCRPGYANLEIFQIGDEMGRVVPFQNAVVPVGDLYFVSSDIYRQQTVEAMKRAKGLDFVSNGPCASVFMKEGGSIDTACAFPCVCWPRVTNEWKYRSRLHGWPSQIIIDRIVQGGCHLVPVGDKCSTDTLLQWRISFACAEQLLVHSLTHPQFRVYGLLKYFLSQIKELLDHIIGDSDILCSYFLKTVIFYAVENSPHLLWDDQNTFICFRFCLSILIAWVQSSYCPNYFIRRNNMFLRKVHGENRQKLLHFLIDLYYLNWMGLSIESVTFPYIGHMLQQHQSLKSIQHLECLRDLDIFQECLFYR</sequence>
<feature type="domain" description="Mab-21-like HhH/H2TH-like" evidence="3">
    <location>
        <begin position="315"/>
        <end position="388"/>
    </location>
</feature>
<dbReference type="STRING" id="6573.A0A210PZF2"/>
<evidence type="ECO:0000259" key="3">
    <source>
        <dbReference type="Pfam" id="PF20266"/>
    </source>
</evidence>
<dbReference type="InterPro" id="IPR024810">
    <property type="entry name" value="MAB21L/cGLR"/>
</dbReference>
<evidence type="ECO:0000313" key="4">
    <source>
        <dbReference type="EMBL" id="OWF41863.1"/>
    </source>
</evidence>
<dbReference type="InterPro" id="IPR046906">
    <property type="entry name" value="Mab-21_HhH/H2TH-like"/>
</dbReference>
<comment type="similarity">
    <text evidence="1">Belongs to the mab-21 family.</text>
</comment>
<evidence type="ECO:0000259" key="2">
    <source>
        <dbReference type="Pfam" id="PF03281"/>
    </source>
</evidence>
<reference evidence="4 5" key="1">
    <citation type="journal article" date="2017" name="Nat. Ecol. Evol.">
        <title>Scallop genome provides insights into evolution of bilaterian karyotype and development.</title>
        <authorList>
            <person name="Wang S."/>
            <person name="Zhang J."/>
            <person name="Jiao W."/>
            <person name="Li J."/>
            <person name="Xun X."/>
            <person name="Sun Y."/>
            <person name="Guo X."/>
            <person name="Huan P."/>
            <person name="Dong B."/>
            <person name="Zhang L."/>
            <person name="Hu X."/>
            <person name="Sun X."/>
            <person name="Wang J."/>
            <person name="Zhao C."/>
            <person name="Wang Y."/>
            <person name="Wang D."/>
            <person name="Huang X."/>
            <person name="Wang R."/>
            <person name="Lv J."/>
            <person name="Li Y."/>
            <person name="Zhang Z."/>
            <person name="Liu B."/>
            <person name="Lu W."/>
            <person name="Hui Y."/>
            <person name="Liang J."/>
            <person name="Zhou Z."/>
            <person name="Hou R."/>
            <person name="Li X."/>
            <person name="Liu Y."/>
            <person name="Li H."/>
            <person name="Ning X."/>
            <person name="Lin Y."/>
            <person name="Zhao L."/>
            <person name="Xing Q."/>
            <person name="Dou J."/>
            <person name="Li Y."/>
            <person name="Mao J."/>
            <person name="Guo H."/>
            <person name="Dou H."/>
            <person name="Li T."/>
            <person name="Mu C."/>
            <person name="Jiang W."/>
            <person name="Fu Q."/>
            <person name="Fu X."/>
            <person name="Miao Y."/>
            <person name="Liu J."/>
            <person name="Yu Q."/>
            <person name="Li R."/>
            <person name="Liao H."/>
            <person name="Li X."/>
            <person name="Kong Y."/>
            <person name="Jiang Z."/>
            <person name="Chourrout D."/>
            <person name="Li R."/>
            <person name="Bao Z."/>
        </authorList>
    </citation>
    <scope>NUCLEOTIDE SEQUENCE [LARGE SCALE GENOMIC DNA]</scope>
    <source>
        <strain evidence="4 5">PY_sf001</strain>
    </source>
</reference>
<organism evidence="4 5">
    <name type="scientific">Mizuhopecten yessoensis</name>
    <name type="common">Japanese scallop</name>
    <name type="synonym">Patinopecten yessoensis</name>
    <dbReference type="NCBI Taxonomy" id="6573"/>
    <lineage>
        <taxon>Eukaryota</taxon>
        <taxon>Metazoa</taxon>
        <taxon>Spiralia</taxon>
        <taxon>Lophotrochozoa</taxon>
        <taxon>Mollusca</taxon>
        <taxon>Bivalvia</taxon>
        <taxon>Autobranchia</taxon>
        <taxon>Pteriomorphia</taxon>
        <taxon>Pectinida</taxon>
        <taxon>Pectinoidea</taxon>
        <taxon>Pectinidae</taxon>
        <taxon>Mizuhopecten</taxon>
    </lineage>
</organism>
<name>A0A210PZF2_MIZYE</name>
<dbReference type="Proteomes" id="UP000242188">
    <property type="component" value="Unassembled WGS sequence"/>
</dbReference>
<evidence type="ECO:0000313" key="5">
    <source>
        <dbReference type="Proteomes" id="UP000242188"/>
    </source>
</evidence>
<proteinExistence type="inferred from homology"/>
<dbReference type="InterPro" id="IPR046903">
    <property type="entry name" value="Mab-21-like_nuc_Trfase"/>
</dbReference>
<dbReference type="OrthoDB" id="6130400at2759"/>
<protein>
    <submittedName>
        <fullName evidence="4">Cyclic GMP-AMP synthase</fullName>
    </submittedName>
</protein>
<dbReference type="SMART" id="SM01265">
    <property type="entry name" value="Mab-21"/>
    <property type="match status" value="1"/>
</dbReference>
<feature type="domain" description="Mab-21-like nucleotidyltransferase" evidence="2">
    <location>
        <begin position="201"/>
        <end position="284"/>
    </location>
</feature>
<dbReference type="Gene3D" id="1.10.1410.40">
    <property type="match status" value="1"/>
</dbReference>
<dbReference type="Pfam" id="PF03281">
    <property type="entry name" value="Mab-21"/>
    <property type="match status" value="1"/>
</dbReference>
<gene>
    <name evidence="4" type="ORF">KP79_PYT20869</name>
</gene>
<dbReference type="PANTHER" id="PTHR10656:SF69">
    <property type="entry name" value="MAB-21-LIKE HHH_H2TH-LIKE DOMAIN-CONTAINING PROTEIN"/>
    <property type="match status" value="1"/>
</dbReference>
<dbReference type="PANTHER" id="PTHR10656">
    <property type="entry name" value="CELL FATE DETERMINING PROTEIN MAB21-RELATED"/>
    <property type="match status" value="1"/>
</dbReference>
<keyword evidence="5" id="KW-1185">Reference proteome</keyword>
<dbReference type="Pfam" id="PF20266">
    <property type="entry name" value="Mab-21_C"/>
    <property type="match status" value="1"/>
</dbReference>
<evidence type="ECO:0000256" key="1">
    <source>
        <dbReference type="ARBA" id="ARBA00008307"/>
    </source>
</evidence>
<comment type="caution">
    <text evidence="4">The sequence shown here is derived from an EMBL/GenBank/DDBJ whole genome shotgun (WGS) entry which is preliminary data.</text>
</comment>
<dbReference type="EMBL" id="NEDP02005347">
    <property type="protein sequence ID" value="OWF41863.1"/>
    <property type="molecule type" value="Genomic_DNA"/>
</dbReference>
<accession>A0A210PZF2</accession>
<dbReference type="AlphaFoldDB" id="A0A210PZF2"/>